<dbReference type="EMBL" id="PRDG01000003">
    <property type="protein sequence ID" value="MBP2623307.1"/>
    <property type="molecule type" value="Genomic_DNA"/>
</dbReference>
<name>A0ABS5B393_9STRE</name>
<sequence>MISLLLLFLILLILTFVTSFLMRGQKKRYLLLILFLLYSVSIFSFVIWVKNLGVYTLRPGESIKIEVKSLSHQTEYSSELILDNLSGGKLELTGDDSRYWVELGRFLEDSIYYDIEEQTIENSDKKVPNSPSRDVYLKGPKLIVQAKGKRVFSVTSAKKYHLIIKNLSDKPAHFEARVVNR</sequence>
<dbReference type="Proteomes" id="UP001519296">
    <property type="component" value="Unassembled WGS sequence"/>
</dbReference>
<evidence type="ECO:0000313" key="3">
    <source>
        <dbReference type="Proteomes" id="UP001519296"/>
    </source>
</evidence>
<evidence type="ECO:0000256" key="1">
    <source>
        <dbReference type="SAM" id="Phobius"/>
    </source>
</evidence>
<keyword evidence="1" id="KW-0812">Transmembrane</keyword>
<organism evidence="2 3">
    <name type="scientific">Streptococcus oricebi</name>
    <dbReference type="NCBI Taxonomy" id="1547447"/>
    <lineage>
        <taxon>Bacteria</taxon>
        <taxon>Bacillati</taxon>
        <taxon>Bacillota</taxon>
        <taxon>Bacilli</taxon>
        <taxon>Lactobacillales</taxon>
        <taxon>Streptococcaceae</taxon>
        <taxon>Streptococcus</taxon>
    </lineage>
</organism>
<keyword evidence="1" id="KW-1133">Transmembrane helix</keyword>
<gene>
    <name evidence="2" type="ORF">C4K46_05065</name>
</gene>
<evidence type="ECO:0000313" key="2">
    <source>
        <dbReference type="EMBL" id="MBP2623307.1"/>
    </source>
</evidence>
<feature type="transmembrane region" description="Helical" evidence="1">
    <location>
        <begin position="29"/>
        <end position="49"/>
    </location>
</feature>
<keyword evidence="1" id="KW-0472">Membrane</keyword>
<accession>A0ABS5B393</accession>
<keyword evidence="3" id="KW-1185">Reference proteome</keyword>
<comment type="caution">
    <text evidence="2">The sequence shown here is derived from an EMBL/GenBank/DDBJ whole genome shotgun (WGS) entry which is preliminary data.</text>
</comment>
<dbReference type="RefSeq" id="WP_209627811.1">
    <property type="nucleotide sequence ID" value="NZ_PRDG01000003.1"/>
</dbReference>
<proteinExistence type="predicted"/>
<reference evidence="2 3" key="1">
    <citation type="submission" date="2018-02" db="EMBL/GenBank/DDBJ databases">
        <title>Draft genome sequence of Streptococcus oricebi CCUG 70868T type strain.</title>
        <authorList>
            <person name="Mendez V."/>
            <person name="Salva-Serra F."/>
            <person name="Jaen-Luchoro D."/>
            <person name="Gonzales-Siles L."/>
            <person name="Karlsson R."/>
            <person name="Engstrom-Jakobsson H."/>
            <person name="Busquets A."/>
            <person name="Gomila M."/>
            <person name="Pineiro-Iglesias B."/>
            <person name="Bennasar-Figueras A."/>
            <person name="Seeger M."/>
            <person name="Moore E."/>
        </authorList>
    </citation>
    <scope>NUCLEOTIDE SEQUENCE [LARGE SCALE GENOMIC DNA]</scope>
    <source>
        <strain evidence="2 3">CCUG 70868</strain>
    </source>
</reference>
<protein>
    <submittedName>
        <fullName evidence="2">Uncharacterized protein</fullName>
    </submittedName>
</protein>